<dbReference type="EMBL" id="JBHTIA010000002">
    <property type="protein sequence ID" value="MFD0763271.1"/>
    <property type="molecule type" value="Genomic_DNA"/>
</dbReference>
<proteinExistence type="predicted"/>
<protein>
    <submittedName>
        <fullName evidence="2">Uncharacterized protein</fullName>
    </submittedName>
</protein>
<organism evidence="2 3">
    <name type="scientific">Mucilaginibacter lutimaris</name>
    <dbReference type="NCBI Taxonomy" id="931629"/>
    <lineage>
        <taxon>Bacteria</taxon>
        <taxon>Pseudomonadati</taxon>
        <taxon>Bacteroidota</taxon>
        <taxon>Sphingobacteriia</taxon>
        <taxon>Sphingobacteriales</taxon>
        <taxon>Sphingobacteriaceae</taxon>
        <taxon>Mucilaginibacter</taxon>
    </lineage>
</organism>
<accession>A0ABW2Z9F9</accession>
<feature type="signal peptide" evidence="1">
    <location>
        <begin position="1"/>
        <end position="21"/>
    </location>
</feature>
<keyword evidence="3" id="KW-1185">Reference proteome</keyword>
<dbReference type="Proteomes" id="UP001597073">
    <property type="component" value="Unassembled WGS sequence"/>
</dbReference>
<name>A0ABW2Z9F9_9SPHI</name>
<comment type="caution">
    <text evidence="2">The sequence shown here is derived from an EMBL/GenBank/DDBJ whole genome shotgun (WGS) entry which is preliminary data.</text>
</comment>
<keyword evidence="1" id="KW-0732">Signal</keyword>
<sequence length="229" mass="24909">MKKKISLFICIFSGWLSTAIAQDAPIMALDPTLMAGWSGNLAYGNTWGPRGSTKAKSSYPYKSTPALRQAVVTSFTKRLRTQSPRGAQAVMTTFGPGKADYGTVYTEMLKTSALHDNDAADALTGLILAGYQIVNNVSDDQVTKDKERAARAQIAGILANNSKFSSETTRARTAEELKLQTVILALGLQESLKNNTADAYRKSIAAMFQKSYQLDLYNFQLTAKGFGKK</sequence>
<feature type="chain" id="PRO_5045063956" evidence="1">
    <location>
        <begin position="22"/>
        <end position="229"/>
    </location>
</feature>
<evidence type="ECO:0000313" key="2">
    <source>
        <dbReference type="EMBL" id="MFD0763271.1"/>
    </source>
</evidence>
<evidence type="ECO:0000313" key="3">
    <source>
        <dbReference type="Proteomes" id="UP001597073"/>
    </source>
</evidence>
<reference evidence="3" key="1">
    <citation type="journal article" date="2019" name="Int. J. Syst. Evol. Microbiol.">
        <title>The Global Catalogue of Microorganisms (GCM) 10K type strain sequencing project: providing services to taxonomists for standard genome sequencing and annotation.</title>
        <authorList>
            <consortium name="The Broad Institute Genomics Platform"/>
            <consortium name="The Broad Institute Genome Sequencing Center for Infectious Disease"/>
            <person name="Wu L."/>
            <person name="Ma J."/>
        </authorList>
    </citation>
    <scope>NUCLEOTIDE SEQUENCE [LARGE SCALE GENOMIC DNA]</scope>
    <source>
        <strain evidence="3">CCUG 60742</strain>
    </source>
</reference>
<evidence type="ECO:0000256" key="1">
    <source>
        <dbReference type="SAM" id="SignalP"/>
    </source>
</evidence>
<gene>
    <name evidence="2" type="ORF">ACFQZI_00300</name>
</gene>
<dbReference type="RefSeq" id="WP_377137184.1">
    <property type="nucleotide sequence ID" value="NZ_JBHTIA010000002.1"/>
</dbReference>